<dbReference type="OrthoDB" id="7402155at2759"/>
<keyword evidence="2" id="KW-1133">Transmembrane helix</keyword>
<evidence type="ECO:0000313" key="3">
    <source>
        <dbReference type="EMBL" id="CAB3256522.1"/>
    </source>
</evidence>
<sequence length="428" mass="49730">MNSRSETRGKQGTGWELKNTREVNEEEVNGFNLTKSWSTVLYEYGRQFAEYCISTSYLLYVRLTFVNLLIFLLKYVPTGFYVYKLVKDVYLTSRRRINERQMEMDDIQLQIKIVNTKLCFRDAEFTERTEQLQRSAERLRSVRARVRDIIANDEGLRHTLVTAAQWDAEHDAHLHYASKEQDQQFIVELIGEIKNVPGTSNVNSPEKVCSENAQTDQKTPENSVYSSLSDVDIRQDYRVKIVKVTNVYKVAYLKNFIKQKKLRRANKQALLKKKMENIKNLLEDWQKTLNMVINSKMTILNIDSRPMDLVSQEAMGDYSKPNGLSDSDSDLRNSLTDSCYDEYNQSWMPNQYKPYTYNYDGVPDATVLNDFCETQDCDGRYTSFFSDRGKSQNMMSIIEETNSEIAVEENKSEIDDEGAGSDRRSLTL</sequence>
<reference evidence="3 4" key="1">
    <citation type="submission" date="2020-04" db="EMBL/GenBank/DDBJ databases">
        <authorList>
            <person name="Wallbank WR R."/>
            <person name="Pardo Diaz C."/>
            <person name="Kozak K."/>
            <person name="Martin S."/>
            <person name="Jiggins C."/>
            <person name="Moest M."/>
            <person name="Warren A I."/>
            <person name="Byers J.R.P. K."/>
            <person name="Montejo-Kovacevich G."/>
            <person name="Yen C E."/>
        </authorList>
    </citation>
    <scope>NUCLEOTIDE SEQUENCE [LARGE SCALE GENOMIC DNA]</scope>
</reference>
<dbReference type="Proteomes" id="UP000494106">
    <property type="component" value="Unassembled WGS sequence"/>
</dbReference>
<accession>A0A8S1BC60</accession>
<proteinExistence type="predicted"/>
<dbReference type="AlphaFoldDB" id="A0A8S1BC60"/>
<feature type="region of interest" description="Disordered" evidence="1">
    <location>
        <begin position="404"/>
        <end position="428"/>
    </location>
</feature>
<keyword evidence="2" id="KW-0812">Transmembrane</keyword>
<feature type="transmembrane region" description="Helical" evidence="2">
    <location>
        <begin position="65"/>
        <end position="86"/>
    </location>
</feature>
<comment type="caution">
    <text evidence="3">The sequence shown here is derived from an EMBL/GenBank/DDBJ whole genome shotgun (WGS) entry which is preliminary data.</text>
</comment>
<evidence type="ECO:0000313" key="4">
    <source>
        <dbReference type="Proteomes" id="UP000494106"/>
    </source>
</evidence>
<keyword evidence="4" id="KW-1185">Reference proteome</keyword>
<organism evidence="3 4">
    <name type="scientific">Arctia plantaginis</name>
    <name type="common">Wood tiger moth</name>
    <name type="synonym">Phalaena plantaginis</name>
    <dbReference type="NCBI Taxonomy" id="874455"/>
    <lineage>
        <taxon>Eukaryota</taxon>
        <taxon>Metazoa</taxon>
        <taxon>Ecdysozoa</taxon>
        <taxon>Arthropoda</taxon>
        <taxon>Hexapoda</taxon>
        <taxon>Insecta</taxon>
        <taxon>Pterygota</taxon>
        <taxon>Neoptera</taxon>
        <taxon>Endopterygota</taxon>
        <taxon>Lepidoptera</taxon>
        <taxon>Glossata</taxon>
        <taxon>Ditrysia</taxon>
        <taxon>Noctuoidea</taxon>
        <taxon>Erebidae</taxon>
        <taxon>Arctiinae</taxon>
        <taxon>Arctia</taxon>
    </lineage>
</organism>
<evidence type="ECO:0000256" key="1">
    <source>
        <dbReference type="SAM" id="MobiDB-lite"/>
    </source>
</evidence>
<keyword evidence="2" id="KW-0472">Membrane</keyword>
<name>A0A8S1BC60_ARCPL</name>
<gene>
    <name evidence="3" type="ORF">APLA_LOCUS15481</name>
</gene>
<protein>
    <submittedName>
        <fullName evidence="3">Uncharacterized protein</fullName>
    </submittedName>
</protein>
<evidence type="ECO:0000256" key="2">
    <source>
        <dbReference type="SAM" id="Phobius"/>
    </source>
</evidence>
<dbReference type="EMBL" id="CADEBC010000586">
    <property type="protein sequence ID" value="CAB3256522.1"/>
    <property type="molecule type" value="Genomic_DNA"/>
</dbReference>